<dbReference type="RefSeq" id="WP_344701860.1">
    <property type="nucleotide sequence ID" value="NZ_BAABCK010000018.1"/>
</dbReference>
<protein>
    <submittedName>
        <fullName evidence="2">Uncharacterized protein</fullName>
    </submittedName>
</protein>
<accession>A0ABP7EP22</accession>
<evidence type="ECO:0000313" key="3">
    <source>
        <dbReference type="Proteomes" id="UP001500920"/>
    </source>
</evidence>
<organism evidence="2 3">
    <name type="scientific">Salinicoccus jeotgali</name>
    <dbReference type="NCBI Taxonomy" id="381634"/>
    <lineage>
        <taxon>Bacteria</taxon>
        <taxon>Bacillati</taxon>
        <taxon>Bacillota</taxon>
        <taxon>Bacilli</taxon>
        <taxon>Bacillales</taxon>
        <taxon>Staphylococcaceae</taxon>
        <taxon>Salinicoccus</taxon>
    </lineage>
</organism>
<dbReference type="EMBL" id="BAABCK010000018">
    <property type="protein sequence ID" value="GAA3721213.1"/>
    <property type="molecule type" value="Genomic_DNA"/>
</dbReference>
<proteinExistence type="predicted"/>
<evidence type="ECO:0000256" key="1">
    <source>
        <dbReference type="SAM" id="Coils"/>
    </source>
</evidence>
<reference evidence="3" key="1">
    <citation type="journal article" date="2019" name="Int. J. Syst. Evol. Microbiol.">
        <title>The Global Catalogue of Microorganisms (GCM) 10K type strain sequencing project: providing services to taxonomists for standard genome sequencing and annotation.</title>
        <authorList>
            <consortium name="The Broad Institute Genomics Platform"/>
            <consortium name="The Broad Institute Genome Sequencing Center for Infectious Disease"/>
            <person name="Wu L."/>
            <person name="Ma J."/>
        </authorList>
    </citation>
    <scope>NUCLEOTIDE SEQUENCE [LARGE SCALE GENOMIC DNA]</scope>
    <source>
        <strain evidence="3">JCM 16981</strain>
    </source>
</reference>
<feature type="coiled-coil region" evidence="1">
    <location>
        <begin position="3"/>
        <end position="37"/>
    </location>
</feature>
<comment type="caution">
    <text evidence="2">The sequence shown here is derived from an EMBL/GenBank/DDBJ whole genome shotgun (WGS) entry which is preliminary data.</text>
</comment>
<dbReference type="Proteomes" id="UP001500920">
    <property type="component" value="Unassembled WGS sequence"/>
</dbReference>
<keyword evidence="1" id="KW-0175">Coiled coil</keyword>
<name>A0ABP7EP22_9STAP</name>
<gene>
    <name evidence="2" type="ORF">GCM10022378_09130</name>
</gene>
<keyword evidence="3" id="KW-1185">Reference proteome</keyword>
<sequence length="40" mass="4674">MMTDEEKSEIESFEEDIKDIENDIEGREEKLSILEANLSN</sequence>
<evidence type="ECO:0000313" key="2">
    <source>
        <dbReference type="EMBL" id="GAA3721213.1"/>
    </source>
</evidence>